<dbReference type="KEGG" id="hhy:Halhy_3386"/>
<organism evidence="2 3">
    <name type="scientific">Haliscomenobacter hydrossis (strain ATCC 27775 / DSM 1100 / LMG 10767 / O)</name>
    <dbReference type="NCBI Taxonomy" id="760192"/>
    <lineage>
        <taxon>Bacteria</taxon>
        <taxon>Pseudomonadati</taxon>
        <taxon>Bacteroidota</taxon>
        <taxon>Saprospiria</taxon>
        <taxon>Saprospirales</taxon>
        <taxon>Haliscomenobacteraceae</taxon>
        <taxon>Haliscomenobacter</taxon>
    </lineage>
</organism>
<reference evidence="2 3" key="1">
    <citation type="journal article" date="2011" name="Stand. Genomic Sci.">
        <title>Complete genome sequence of Haliscomenobacter hydrossis type strain (O).</title>
        <authorList>
            <consortium name="US DOE Joint Genome Institute (JGI-PGF)"/>
            <person name="Daligault H."/>
            <person name="Lapidus A."/>
            <person name="Zeytun A."/>
            <person name="Nolan M."/>
            <person name="Lucas S."/>
            <person name="Del Rio T.G."/>
            <person name="Tice H."/>
            <person name="Cheng J.F."/>
            <person name="Tapia R."/>
            <person name="Han C."/>
            <person name="Goodwin L."/>
            <person name="Pitluck S."/>
            <person name="Liolios K."/>
            <person name="Pagani I."/>
            <person name="Ivanova N."/>
            <person name="Huntemann M."/>
            <person name="Mavromatis K."/>
            <person name="Mikhailova N."/>
            <person name="Pati A."/>
            <person name="Chen A."/>
            <person name="Palaniappan K."/>
            <person name="Land M."/>
            <person name="Hauser L."/>
            <person name="Brambilla E.M."/>
            <person name="Rohde M."/>
            <person name="Verbarg S."/>
            <person name="Goker M."/>
            <person name="Bristow J."/>
            <person name="Eisen J.A."/>
            <person name="Markowitz V."/>
            <person name="Hugenholtz P."/>
            <person name="Kyrpides N.C."/>
            <person name="Klenk H.P."/>
            <person name="Woyke T."/>
        </authorList>
    </citation>
    <scope>NUCLEOTIDE SEQUENCE [LARGE SCALE GENOMIC DNA]</scope>
    <source>
        <strain evidence="3">ATCC 27775 / DSM 1100 / LMG 10767 / O</strain>
    </source>
</reference>
<evidence type="ECO:0000256" key="1">
    <source>
        <dbReference type="SAM" id="SignalP"/>
    </source>
</evidence>
<dbReference type="OrthoDB" id="921445at2"/>
<feature type="chain" id="PRO_5003310317" evidence="1">
    <location>
        <begin position="20"/>
        <end position="395"/>
    </location>
</feature>
<gene>
    <name evidence="2" type="ordered locus">Halhy_3386</name>
</gene>
<name>F4KUG2_HALH1</name>
<keyword evidence="1" id="KW-0732">Signal</keyword>
<dbReference type="AlphaFoldDB" id="F4KUG2"/>
<proteinExistence type="predicted"/>
<feature type="signal peptide" evidence="1">
    <location>
        <begin position="1"/>
        <end position="19"/>
    </location>
</feature>
<protein>
    <submittedName>
        <fullName evidence="2">tRNA modification GTPase</fullName>
    </submittedName>
</protein>
<sequence>MKPQLLFPFFFLFFNALCAQINYEKGYFIDAQGNRQECWIKNVDWRNTPQNFQFKLKKRGQTLSADATNTREFSIYKQAKYQQAQVKIDRSSDMLNDLDTVPDPRFTNETLFLHTLVEGKASLYLYRKGNLSRYFYKTPDAIIAQLVHKRYFVSSGKVAQNIQYRQQLWRDVKCDSTTILDINAMKYERKALVNYFLKYNQCAGSPLVNYDKLGESKLFNLSLRPGWMQSSLYVHNDSQFKRTIDFGSGQHFRLGLEAAFTLPFNQNKWAITLEPTYQAFKASQPYDQNQEVRVNYRSVEIPVGLRYHLYLNNQTSIFANAAAVIDIAAGSGIDFDISEDLNFNSNPSLALGLGLKFNKYSLELRRGMKRQVMKNYNYWDSEYKSFSLVLGYQFF</sequence>
<dbReference type="EMBL" id="CP002691">
    <property type="protein sequence ID" value="AEE51244.1"/>
    <property type="molecule type" value="Genomic_DNA"/>
</dbReference>
<reference key="2">
    <citation type="submission" date="2011-04" db="EMBL/GenBank/DDBJ databases">
        <title>Complete sequence of chromosome of Haliscomenobacter hydrossis DSM 1100.</title>
        <authorList>
            <consortium name="US DOE Joint Genome Institute (JGI-PGF)"/>
            <person name="Lucas S."/>
            <person name="Han J."/>
            <person name="Lapidus A."/>
            <person name="Bruce D."/>
            <person name="Goodwin L."/>
            <person name="Pitluck S."/>
            <person name="Peters L."/>
            <person name="Kyrpides N."/>
            <person name="Mavromatis K."/>
            <person name="Ivanova N."/>
            <person name="Ovchinnikova G."/>
            <person name="Pagani I."/>
            <person name="Daligault H."/>
            <person name="Detter J.C."/>
            <person name="Han C."/>
            <person name="Land M."/>
            <person name="Hauser L."/>
            <person name="Markowitz V."/>
            <person name="Cheng J.-F."/>
            <person name="Hugenholtz P."/>
            <person name="Woyke T."/>
            <person name="Wu D."/>
            <person name="Verbarg S."/>
            <person name="Frueling A."/>
            <person name="Brambilla E."/>
            <person name="Klenk H.-P."/>
            <person name="Eisen J.A."/>
        </authorList>
    </citation>
    <scope>NUCLEOTIDE SEQUENCE</scope>
    <source>
        <strain>DSM 1100</strain>
    </source>
</reference>
<dbReference type="eggNOG" id="COG3468">
    <property type="taxonomic scope" value="Bacteria"/>
</dbReference>
<dbReference type="Proteomes" id="UP000008461">
    <property type="component" value="Chromosome"/>
</dbReference>
<keyword evidence="3" id="KW-1185">Reference proteome</keyword>
<dbReference type="HOGENOM" id="CLU_057855_0_0_10"/>
<dbReference type="RefSeq" id="WP_013765785.1">
    <property type="nucleotide sequence ID" value="NC_015510.1"/>
</dbReference>
<dbReference type="STRING" id="760192.Halhy_3386"/>
<accession>F4KUG2</accession>
<evidence type="ECO:0000313" key="3">
    <source>
        <dbReference type="Proteomes" id="UP000008461"/>
    </source>
</evidence>
<evidence type="ECO:0000313" key="2">
    <source>
        <dbReference type="EMBL" id="AEE51244.1"/>
    </source>
</evidence>